<reference evidence="5 6" key="1">
    <citation type="journal article" date="2011" name="Nat. Biotechnol.">
        <title>Comparative genomic analysis of the thermophilic biomass-degrading fungi Myceliophthora thermophila and Thielavia terrestris.</title>
        <authorList>
            <person name="Berka R.M."/>
            <person name="Grigoriev I.V."/>
            <person name="Otillar R."/>
            <person name="Salamov A."/>
            <person name="Grimwood J."/>
            <person name="Reid I."/>
            <person name="Ishmael N."/>
            <person name="John T."/>
            <person name="Darmond C."/>
            <person name="Moisan M.-C."/>
            <person name="Henrissat B."/>
            <person name="Coutinho P.M."/>
            <person name="Lombard V."/>
            <person name="Natvig D.O."/>
            <person name="Lindquist E."/>
            <person name="Schmutz J."/>
            <person name="Lucas S."/>
            <person name="Harris P."/>
            <person name="Powlowski J."/>
            <person name="Bellemare A."/>
            <person name="Taylor D."/>
            <person name="Butler G."/>
            <person name="de Vries R.P."/>
            <person name="Allijn I.E."/>
            <person name="van den Brink J."/>
            <person name="Ushinsky S."/>
            <person name="Storms R."/>
            <person name="Powell A.J."/>
            <person name="Paulsen I.T."/>
            <person name="Elbourne L.D.H."/>
            <person name="Baker S.E."/>
            <person name="Magnuson J."/>
            <person name="LaBoissiere S."/>
            <person name="Clutterbuck A.J."/>
            <person name="Martinez D."/>
            <person name="Wogulis M."/>
            <person name="de Leon A.L."/>
            <person name="Rey M.W."/>
            <person name="Tsang A."/>
        </authorList>
    </citation>
    <scope>NUCLEOTIDE SEQUENCE [LARGE SCALE GENOMIC DNA]</scope>
    <source>
        <strain evidence="6">ATCC 42464 / BCRC 31852 / DSM 1799</strain>
    </source>
</reference>
<evidence type="ECO:0000313" key="6">
    <source>
        <dbReference type="Proteomes" id="UP000007322"/>
    </source>
</evidence>
<evidence type="ECO:0008006" key="7">
    <source>
        <dbReference type="Google" id="ProtNLM"/>
    </source>
</evidence>
<dbReference type="InterPro" id="IPR011048">
    <property type="entry name" value="Haem_d1_sf"/>
</dbReference>
<dbReference type="InterPro" id="IPR027417">
    <property type="entry name" value="P-loop_NTPase"/>
</dbReference>
<name>G2Q9J4_THET4</name>
<dbReference type="Gene3D" id="2.130.10.10">
    <property type="entry name" value="YVTN repeat-like/Quinoprotein amine dehydrogenase"/>
    <property type="match status" value="2"/>
</dbReference>
<dbReference type="SMART" id="SM00320">
    <property type="entry name" value="WD40"/>
    <property type="match status" value="4"/>
</dbReference>
<dbReference type="InterPro" id="IPR054471">
    <property type="entry name" value="GPIID_WHD"/>
</dbReference>
<dbReference type="InterPro" id="IPR056884">
    <property type="entry name" value="NPHP3-like_N"/>
</dbReference>
<evidence type="ECO:0000259" key="4">
    <source>
        <dbReference type="Pfam" id="PF24883"/>
    </source>
</evidence>
<organism evidence="5 6">
    <name type="scientific">Thermothelomyces thermophilus (strain ATCC 42464 / BCRC 31852 / DSM 1799)</name>
    <name type="common">Sporotrichum thermophile</name>
    <dbReference type="NCBI Taxonomy" id="573729"/>
    <lineage>
        <taxon>Eukaryota</taxon>
        <taxon>Fungi</taxon>
        <taxon>Dikarya</taxon>
        <taxon>Ascomycota</taxon>
        <taxon>Pezizomycotina</taxon>
        <taxon>Sordariomycetes</taxon>
        <taxon>Sordariomycetidae</taxon>
        <taxon>Sordariales</taxon>
        <taxon>Chaetomiaceae</taxon>
        <taxon>Thermothelomyces</taxon>
    </lineage>
</organism>
<evidence type="ECO:0000256" key="2">
    <source>
        <dbReference type="SAM" id="MobiDB-lite"/>
    </source>
</evidence>
<gene>
    <name evidence="5" type="ORF">MYCTH_2301437</name>
</gene>
<dbReference type="SUPFAM" id="SSF51004">
    <property type="entry name" value="C-terminal (heme d1) domain of cytochrome cd1-nitrite reductase"/>
    <property type="match status" value="1"/>
</dbReference>
<dbReference type="HOGENOM" id="CLU_001384_1_0_1"/>
<dbReference type="InterPro" id="IPR011047">
    <property type="entry name" value="Quinoprotein_ADH-like_sf"/>
</dbReference>
<sequence length="1431" mass="160262">MGGLVIKKAYILARQDVLYRSIAKRFHTIYFLATPHRGSDSAQLLNNILGVAGPSHAYIADLERGSLNNQSINDEFRQYSGDVQLWSFYEMRKTSVGMFSALIVDRESATLGYREERQTPMDADHRSICKFASPTDPNYRILCNSFATTIRDIENVRLQSREKQQRDQLKGLEQYLMVPDSPENDLIALQDIRVPGTCDWFMSRQQFTRWQDFSSHGPTIFWLRGQPGGGKSVLAGHVIGHLQRASQQCSYFFFKRGDKSKTRLSNCLRSLAFQMALADPRVLEKLLRMRDEDVRIDKDDVRSLWRKLFEAGALAVAPSTPGHYWVIDGLDECISDGSALSFLLSKLEGVTSLRVFITSRELAELESHMQLLHVNDGRTYCERLSSSDTLADMTTLIQTMMQSWAIRDERDRTALGAKILVKSKGCFVWSALVLSRMTSAHGKEQINKVLDEIPHEMEPLYLEILESMSRMSENKALAKAILTWAACAVRPLTIQELNGALVLEMKDEFPNLKESILALCGQLVQVDKAGVVHMVHETAREFLLSGKLQSEFAINNMAAHTHLATTCFAALASKEMRPPRTRRRGPGPTTSSPKPPFVGYACEAFSDHLALSDPNNVDLCLSAHKFFGANVLSWIEVIARKQNLSPLIRTAKNLEKYLAAAAAIRPPLGKETRTMRSWSTNLVRIAARFGDAILASPSAIHWVVLPFCPTESAVYKAASPGQKLTIAGLHNTQWDDRLVCLNFHRGQTTAVCHGDDLFAVALNTGAITLYHTISCQEYMTLEHPEAVRLLEFDAQSELLASAGRRKICVWSVRSGELIHSFALAKPLMSLSFEGDVLLAPDTACHISTWSMADGSVLPSRRWYDSVDEDDAEPAYPPCAVSISRGHRMMAVAYRGRPITLWDLEEDSFYRFCGKGSTDGVTGPYFANDLVFNPNEDIPRLVVAYQDGDIMLLDPLRDEVIACFRANTHTLAASPDGRLVVGADGFGTIQVYDFETLRVIYRIKSVSCSIKHLAFSRDGLRFLDIRASECNIWEPTVLLKDSGADTSSQATPTGLGIEETAAVGYSVVISTMVIHPRGEFTICGKEDGSITLYDMKTGAEVRDLYRPKSQCLTRMLGWWDEGQVLICIDASNTVTAWKLGKHPSNGWNIVEMLFQTRVGCVKAIIQLHVNQASGKFVLCTRDTDHLWSIDGQQEEGRISSTRHRLRMWIDHPQSPDHLICIDGPIVRVFAWEDWSETTSVSLQAAQGFSRAELQVKRIFPCFKGRKLLVDFSEQEGHQHTRDITVVDTSLFRLPNASSPSPKHPNPSTSPIDADLVDKIIHIIGVSDDKFIFVDIHSWVCSAEIEKPGATYLRHFFVPYDWFSKMRGIICGIIERAGEKNVVFARHNSVVIVRNALEFSERVGSVGEEGDFAVARRAGNDYNYYLNRTRITR</sequence>
<protein>
    <recommendedName>
        <fullName evidence="7">NACHT domain-containing protein</fullName>
    </recommendedName>
</protein>
<dbReference type="SUPFAM" id="SSF50998">
    <property type="entry name" value="Quinoprotein alcohol dehydrogenase-like"/>
    <property type="match status" value="1"/>
</dbReference>
<dbReference type="GeneID" id="11510503"/>
<feature type="domain" description="Nephrocystin 3-like N-terminal" evidence="4">
    <location>
        <begin position="196"/>
        <end position="360"/>
    </location>
</feature>
<evidence type="ECO:0000313" key="5">
    <source>
        <dbReference type="EMBL" id="AEO56453.1"/>
    </source>
</evidence>
<dbReference type="VEuPathDB" id="FungiDB:MYCTH_2301437"/>
<dbReference type="PANTHER" id="PTHR10039:SF16">
    <property type="entry name" value="GPI INOSITOL-DEACYLASE"/>
    <property type="match status" value="1"/>
</dbReference>
<dbReference type="RefSeq" id="XP_003661698.1">
    <property type="nucleotide sequence ID" value="XM_003661650.1"/>
</dbReference>
<dbReference type="Gene3D" id="3.40.50.1820">
    <property type="entry name" value="alpha/beta hydrolase"/>
    <property type="match status" value="1"/>
</dbReference>
<dbReference type="InterPro" id="IPR015943">
    <property type="entry name" value="WD40/YVTN_repeat-like_dom_sf"/>
</dbReference>
<dbReference type="SUPFAM" id="SSF53474">
    <property type="entry name" value="alpha/beta-Hydrolases"/>
    <property type="match status" value="1"/>
</dbReference>
<dbReference type="eggNOG" id="KOG2029">
    <property type="taxonomic scope" value="Eukaryota"/>
</dbReference>
<dbReference type="KEGG" id="mtm:MYCTH_2301437"/>
<dbReference type="Pfam" id="PF22939">
    <property type="entry name" value="WHD_GPIID"/>
    <property type="match status" value="1"/>
</dbReference>
<dbReference type="OrthoDB" id="194358at2759"/>
<dbReference type="Proteomes" id="UP000007322">
    <property type="component" value="Chromosome 2"/>
</dbReference>
<keyword evidence="6" id="KW-1185">Reference proteome</keyword>
<accession>G2Q9J4</accession>
<feature type="domain" description="GPI inositol-deacylase winged helix" evidence="3">
    <location>
        <begin position="465"/>
        <end position="555"/>
    </location>
</feature>
<evidence type="ECO:0000259" key="3">
    <source>
        <dbReference type="Pfam" id="PF22939"/>
    </source>
</evidence>
<dbReference type="PANTHER" id="PTHR10039">
    <property type="entry name" value="AMELOGENIN"/>
    <property type="match status" value="1"/>
</dbReference>
<dbReference type="InParanoid" id="G2Q9J4"/>
<dbReference type="OMA" id="QCNVWEP"/>
<feature type="region of interest" description="Disordered" evidence="2">
    <location>
        <begin position="575"/>
        <end position="595"/>
    </location>
</feature>
<dbReference type="InterPro" id="IPR001680">
    <property type="entry name" value="WD40_rpt"/>
</dbReference>
<dbReference type="Pfam" id="PF24883">
    <property type="entry name" value="NPHP3_N"/>
    <property type="match status" value="1"/>
</dbReference>
<keyword evidence="1" id="KW-0677">Repeat</keyword>
<proteinExistence type="predicted"/>
<dbReference type="SUPFAM" id="SSF52540">
    <property type="entry name" value="P-loop containing nucleoside triphosphate hydrolases"/>
    <property type="match status" value="1"/>
</dbReference>
<dbReference type="Gene3D" id="3.40.50.300">
    <property type="entry name" value="P-loop containing nucleotide triphosphate hydrolases"/>
    <property type="match status" value="1"/>
</dbReference>
<evidence type="ECO:0000256" key="1">
    <source>
        <dbReference type="ARBA" id="ARBA00022737"/>
    </source>
</evidence>
<dbReference type="EMBL" id="CP003003">
    <property type="protein sequence ID" value="AEO56453.1"/>
    <property type="molecule type" value="Genomic_DNA"/>
</dbReference>
<dbReference type="InterPro" id="IPR029058">
    <property type="entry name" value="AB_hydrolase_fold"/>
</dbReference>